<comment type="caution">
    <text evidence="2">The sequence shown here is derived from an EMBL/GenBank/DDBJ whole genome shotgun (WGS) entry which is preliminary data.</text>
</comment>
<gene>
    <name evidence="2" type="ORF">DXG03_005365</name>
</gene>
<accession>A0A9P7K8Q4</accession>
<keyword evidence="3" id="KW-1185">Reference proteome</keyword>
<protein>
    <submittedName>
        <fullName evidence="2">Uncharacterized protein</fullName>
    </submittedName>
</protein>
<reference evidence="2" key="2">
    <citation type="submission" date="2021-10" db="EMBL/GenBank/DDBJ databases">
        <title>Phylogenomics reveals ancestral predisposition of the termite-cultivated fungus Termitomyces towards a domesticated lifestyle.</title>
        <authorList>
            <person name="Auxier B."/>
            <person name="Grum-Grzhimaylo A."/>
            <person name="Cardenas M.E."/>
            <person name="Lodge J.D."/>
            <person name="Laessoe T."/>
            <person name="Pedersen O."/>
            <person name="Smith M.E."/>
            <person name="Kuyper T.W."/>
            <person name="Franco-Molano E.A."/>
            <person name="Baroni T.J."/>
            <person name="Aanen D.K."/>
        </authorList>
    </citation>
    <scope>NUCLEOTIDE SEQUENCE</scope>
    <source>
        <strain evidence="2">AP01</strain>
        <tissue evidence="2">Mycelium</tissue>
    </source>
</reference>
<feature type="region of interest" description="Disordered" evidence="1">
    <location>
        <begin position="30"/>
        <end position="49"/>
    </location>
</feature>
<evidence type="ECO:0000313" key="3">
    <source>
        <dbReference type="Proteomes" id="UP000775547"/>
    </source>
</evidence>
<evidence type="ECO:0000313" key="2">
    <source>
        <dbReference type="EMBL" id="KAG5641383.1"/>
    </source>
</evidence>
<sequence>MNVNITNEEPTDEKFLVLVSPLPHLVKAKTSTERIAKNTKRISQSPSRLRMTGKLALDVHRSFKEHVQTIGPLHKLKCDAHKEQLLKLLREKSARTKAYDQSRDEAAPSHNEVE</sequence>
<dbReference type="Proteomes" id="UP000775547">
    <property type="component" value="Unassembled WGS sequence"/>
</dbReference>
<dbReference type="EMBL" id="JABCKV010000322">
    <property type="protein sequence ID" value="KAG5641383.1"/>
    <property type="molecule type" value="Genomic_DNA"/>
</dbReference>
<organism evidence="2 3">
    <name type="scientific">Asterophora parasitica</name>
    <dbReference type="NCBI Taxonomy" id="117018"/>
    <lineage>
        <taxon>Eukaryota</taxon>
        <taxon>Fungi</taxon>
        <taxon>Dikarya</taxon>
        <taxon>Basidiomycota</taxon>
        <taxon>Agaricomycotina</taxon>
        <taxon>Agaricomycetes</taxon>
        <taxon>Agaricomycetidae</taxon>
        <taxon>Agaricales</taxon>
        <taxon>Tricholomatineae</taxon>
        <taxon>Lyophyllaceae</taxon>
        <taxon>Asterophora</taxon>
    </lineage>
</organism>
<reference evidence="2" key="1">
    <citation type="submission" date="2020-07" db="EMBL/GenBank/DDBJ databases">
        <authorList>
            <person name="Nieuwenhuis M."/>
            <person name="Van De Peppel L.J.J."/>
        </authorList>
    </citation>
    <scope>NUCLEOTIDE SEQUENCE</scope>
    <source>
        <strain evidence="2">AP01</strain>
        <tissue evidence="2">Mycelium</tissue>
    </source>
</reference>
<evidence type="ECO:0000256" key="1">
    <source>
        <dbReference type="SAM" id="MobiDB-lite"/>
    </source>
</evidence>
<feature type="region of interest" description="Disordered" evidence="1">
    <location>
        <begin position="91"/>
        <end position="114"/>
    </location>
</feature>
<name>A0A9P7K8Q4_9AGAR</name>
<dbReference type="AlphaFoldDB" id="A0A9P7K8Q4"/>
<proteinExistence type="predicted"/>